<evidence type="ECO:0000313" key="2">
    <source>
        <dbReference type="Proteomes" id="UP001230339"/>
    </source>
</evidence>
<sequence>MIPPPALHGLACVSRAQAMSDQQLLELAAKAAGMDPPFDKNGVSSAWVGTMENGHWWNPLDDDGDALRLAVQLDLLIYSYSAEQKCVAKWFAEGFVVEYWHWNQSQGQGAAMRRAIVRAAAEIGKATS</sequence>
<dbReference type="EMBL" id="CP117449">
    <property type="protein sequence ID" value="WLH10363.1"/>
    <property type="molecule type" value="Genomic_DNA"/>
</dbReference>
<proteinExistence type="predicted"/>
<organism evidence="1 2">
    <name type="scientific">Pseudomonas hefeiensis</name>
    <dbReference type="NCBI Taxonomy" id="2738125"/>
    <lineage>
        <taxon>Bacteria</taxon>
        <taxon>Pseudomonadati</taxon>
        <taxon>Pseudomonadota</taxon>
        <taxon>Gammaproteobacteria</taxon>
        <taxon>Pseudomonadales</taxon>
        <taxon>Pseudomonadaceae</taxon>
        <taxon>Pseudomonas</taxon>
    </lineage>
</organism>
<protein>
    <recommendedName>
        <fullName evidence="3">DUF2591 domain-containing protein</fullName>
    </recommendedName>
</protein>
<evidence type="ECO:0000313" key="1">
    <source>
        <dbReference type="EMBL" id="WLH10363.1"/>
    </source>
</evidence>
<dbReference type="RefSeq" id="WP_305384025.1">
    <property type="nucleotide sequence ID" value="NZ_CP117426.1"/>
</dbReference>
<dbReference type="Proteomes" id="UP001230339">
    <property type="component" value="Chromosome"/>
</dbReference>
<reference evidence="1 2" key="1">
    <citation type="submission" date="2023-02" db="EMBL/GenBank/DDBJ databases">
        <title>Evolution of Hrp T3SS in non-pathogenic Pseudomonas fluorescens.</title>
        <authorList>
            <person name="Liao K."/>
            <person name="Wei H."/>
            <person name="Gu Y."/>
        </authorList>
    </citation>
    <scope>NUCLEOTIDE SEQUENCE [LARGE SCALE GENOMIC DNA]</scope>
    <source>
        <strain evidence="1 2">FP205</strain>
    </source>
</reference>
<accession>A0ABY9G4V2</accession>
<keyword evidence="2" id="KW-1185">Reference proteome</keyword>
<gene>
    <name evidence="1" type="ORF">PSH57_15750</name>
</gene>
<name>A0ABY9G4V2_9PSED</name>
<evidence type="ECO:0008006" key="3">
    <source>
        <dbReference type="Google" id="ProtNLM"/>
    </source>
</evidence>